<dbReference type="EMBL" id="KV441559">
    <property type="protein sequence ID" value="OAG00740.1"/>
    <property type="molecule type" value="Genomic_DNA"/>
</dbReference>
<dbReference type="OrthoDB" id="3918601at2759"/>
<keyword evidence="1" id="KW-0812">Transmembrane</keyword>
<dbReference type="AlphaFoldDB" id="A0A177C279"/>
<sequence length="116" mass="12560">MSLEPTASPVLFTPSHPWVVENDYTSLLNVVGWFGITVIVLTVFTRLGTRQAISRTVGFDDIAIVIATFISIGETVAMSIGVKNGLGCLTGKETVEQLDAQQKASHSYHLLVVYCC</sequence>
<dbReference type="PANTHER" id="PTHR38794">
    <property type="entry name" value="INTEGRAL MEMBRANE PROTEIN"/>
    <property type="match status" value="1"/>
</dbReference>
<proteinExistence type="predicted"/>
<keyword evidence="1" id="KW-0472">Membrane</keyword>
<dbReference type="RefSeq" id="XP_018031105.1">
    <property type="nucleotide sequence ID" value="XM_018180501.1"/>
</dbReference>
<dbReference type="PANTHER" id="PTHR38794:SF1">
    <property type="entry name" value="INTEGRAL MEMBRANE PROTEIN"/>
    <property type="match status" value="1"/>
</dbReference>
<evidence type="ECO:0000256" key="1">
    <source>
        <dbReference type="SAM" id="Phobius"/>
    </source>
</evidence>
<feature type="transmembrane region" description="Helical" evidence="1">
    <location>
        <begin position="24"/>
        <end position="45"/>
    </location>
</feature>
<dbReference type="InParanoid" id="A0A177C279"/>
<name>A0A177C279_9PLEO</name>
<gene>
    <name evidence="2" type="ORF">CC84DRAFT_1180708</name>
</gene>
<accession>A0A177C279</accession>
<dbReference type="GeneID" id="28763987"/>
<evidence type="ECO:0000313" key="2">
    <source>
        <dbReference type="EMBL" id="OAG00740.1"/>
    </source>
</evidence>
<organism evidence="2 3">
    <name type="scientific">Paraphaeosphaeria sporulosa</name>
    <dbReference type="NCBI Taxonomy" id="1460663"/>
    <lineage>
        <taxon>Eukaryota</taxon>
        <taxon>Fungi</taxon>
        <taxon>Dikarya</taxon>
        <taxon>Ascomycota</taxon>
        <taxon>Pezizomycotina</taxon>
        <taxon>Dothideomycetes</taxon>
        <taxon>Pleosporomycetidae</taxon>
        <taxon>Pleosporales</taxon>
        <taxon>Massarineae</taxon>
        <taxon>Didymosphaeriaceae</taxon>
        <taxon>Paraphaeosphaeria</taxon>
    </lineage>
</organism>
<dbReference type="Proteomes" id="UP000077069">
    <property type="component" value="Unassembled WGS sequence"/>
</dbReference>
<reference evidence="2 3" key="1">
    <citation type="submission" date="2016-05" db="EMBL/GenBank/DDBJ databases">
        <title>Comparative analysis of secretome profiles of manganese(II)-oxidizing ascomycete fungi.</title>
        <authorList>
            <consortium name="DOE Joint Genome Institute"/>
            <person name="Zeiner C.A."/>
            <person name="Purvine S.O."/>
            <person name="Zink E.M."/>
            <person name="Wu S."/>
            <person name="Pasa-Tolic L."/>
            <person name="Chaput D.L."/>
            <person name="Haridas S."/>
            <person name="Grigoriev I.V."/>
            <person name="Santelli C.M."/>
            <person name="Hansel C.M."/>
        </authorList>
    </citation>
    <scope>NUCLEOTIDE SEQUENCE [LARGE SCALE GENOMIC DNA]</scope>
    <source>
        <strain evidence="2 3">AP3s5-JAC2a</strain>
    </source>
</reference>
<keyword evidence="1" id="KW-1133">Transmembrane helix</keyword>
<protein>
    <submittedName>
        <fullName evidence="2">Uncharacterized protein</fullName>
    </submittedName>
</protein>
<keyword evidence="3" id="KW-1185">Reference proteome</keyword>
<evidence type="ECO:0000313" key="3">
    <source>
        <dbReference type="Proteomes" id="UP000077069"/>
    </source>
</evidence>